<evidence type="ECO:0000256" key="3">
    <source>
        <dbReference type="SAM" id="SignalP"/>
    </source>
</evidence>
<dbReference type="CDD" id="cd00201">
    <property type="entry name" value="WW"/>
    <property type="match status" value="1"/>
</dbReference>
<dbReference type="PANTHER" id="PTHR14058:SF10">
    <property type="entry name" value="AMYLOID-BETA A4 PRECURSOR PROTEIN-BINDING FAMILY B MEMBER 3"/>
    <property type="match status" value="1"/>
</dbReference>
<dbReference type="PANTHER" id="PTHR14058">
    <property type="entry name" value="AMYLOID BETA A4 PRECURSOR PROTEIN-BINDING FAMILY B"/>
    <property type="match status" value="1"/>
</dbReference>
<dbReference type="Gene3D" id="2.30.29.30">
    <property type="entry name" value="Pleckstrin-homology domain (PH domain)/Phosphotyrosine-binding domain (PTB)"/>
    <property type="match status" value="1"/>
</dbReference>
<gene>
    <name evidence="5" type="ORF">RIMI_LOCUS6919046</name>
</gene>
<dbReference type="Proteomes" id="UP001176940">
    <property type="component" value="Unassembled WGS sequence"/>
</dbReference>
<dbReference type="SUPFAM" id="SSF50729">
    <property type="entry name" value="PH domain-like"/>
    <property type="match status" value="1"/>
</dbReference>
<dbReference type="InterPro" id="IPR006020">
    <property type="entry name" value="PTB/PI_dom"/>
</dbReference>
<feature type="chain" id="PRO_5045433399" description="WW domain-containing protein" evidence="3">
    <location>
        <begin position="20"/>
        <end position="244"/>
    </location>
</feature>
<comment type="caution">
    <text evidence="5">The sequence shown here is derived from an EMBL/GenBank/DDBJ whole genome shotgun (WGS) entry which is preliminary data.</text>
</comment>
<sequence>MEFLFALCLIGECVVNSVAKLPSVDESGTAASEFPSSDNLWSDQTLEADSDLPPGWRTIRDSSGTYYWHVPTGTTQWQHPMYNSGIPNTLGTIQEKKVHRMSLTNGSAQPGTASASDRRPSLHWHDEDLFRNINEPGSKSFAVHCLGWVEIPEEDLAPGKSSITVNNCIQQLAHTKSDSSDLSSNEFNYISHRSVEHSFAFPMTHNPEIVFQEKYAYESLWEREKYELHTDHTFDLREMRISVL</sequence>
<feature type="compositionally biased region" description="Polar residues" evidence="2">
    <location>
        <begin position="34"/>
        <end position="47"/>
    </location>
</feature>
<dbReference type="InterPro" id="IPR036020">
    <property type="entry name" value="WW_dom_sf"/>
</dbReference>
<dbReference type="PROSITE" id="PS01159">
    <property type="entry name" value="WW_DOMAIN_1"/>
    <property type="match status" value="1"/>
</dbReference>
<protein>
    <recommendedName>
        <fullName evidence="4">WW domain-containing protein</fullName>
    </recommendedName>
</protein>
<evidence type="ECO:0000256" key="1">
    <source>
        <dbReference type="ARBA" id="ARBA00022737"/>
    </source>
</evidence>
<dbReference type="InterPro" id="IPR001202">
    <property type="entry name" value="WW_dom"/>
</dbReference>
<feature type="signal peptide" evidence="3">
    <location>
        <begin position="1"/>
        <end position="19"/>
    </location>
</feature>
<dbReference type="SMART" id="SM00456">
    <property type="entry name" value="WW"/>
    <property type="match status" value="1"/>
</dbReference>
<evidence type="ECO:0000256" key="2">
    <source>
        <dbReference type="SAM" id="MobiDB-lite"/>
    </source>
</evidence>
<dbReference type="InterPro" id="IPR039576">
    <property type="entry name" value="APBB1/2/3"/>
</dbReference>
<keyword evidence="3" id="KW-0732">Signal</keyword>
<dbReference type="Pfam" id="PF00640">
    <property type="entry name" value="PID"/>
    <property type="match status" value="1"/>
</dbReference>
<organism evidence="5 6">
    <name type="scientific">Ranitomeya imitator</name>
    <name type="common">mimic poison frog</name>
    <dbReference type="NCBI Taxonomy" id="111125"/>
    <lineage>
        <taxon>Eukaryota</taxon>
        <taxon>Metazoa</taxon>
        <taxon>Chordata</taxon>
        <taxon>Craniata</taxon>
        <taxon>Vertebrata</taxon>
        <taxon>Euteleostomi</taxon>
        <taxon>Amphibia</taxon>
        <taxon>Batrachia</taxon>
        <taxon>Anura</taxon>
        <taxon>Neobatrachia</taxon>
        <taxon>Hyloidea</taxon>
        <taxon>Dendrobatidae</taxon>
        <taxon>Dendrobatinae</taxon>
        <taxon>Ranitomeya</taxon>
    </lineage>
</organism>
<feature type="domain" description="WW" evidence="4">
    <location>
        <begin position="50"/>
        <end position="82"/>
    </location>
</feature>
<feature type="region of interest" description="Disordered" evidence="2">
    <location>
        <begin position="27"/>
        <end position="47"/>
    </location>
</feature>
<evidence type="ECO:0000313" key="6">
    <source>
        <dbReference type="Proteomes" id="UP001176940"/>
    </source>
</evidence>
<keyword evidence="6" id="KW-1185">Reference proteome</keyword>
<dbReference type="SUPFAM" id="SSF51045">
    <property type="entry name" value="WW domain"/>
    <property type="match status" value="1"/>
</dbReference>
<accession>A0ABN9LE26</accession>
<dbReference type="InterPro" id="IPR011993">
    <property type="entry name" value="PH-like_dom_sf"/>
</dbReference>
<evidence type="ECO:0000259" key="4">
    <source>
        <dbReference type="PROSITE" id="PS50020"/>
    </source>
</evidence>
<dbReference type="EMBL" id="CAUEEQ010012769">
    <property type="protein sequence ID" value="CAJ0936746.1"/>
    <property type="molecule type" value="Genomic_DNA"/>
</dbReference>
<dbReference type="Pfam" id="PF00397">
    <property type="entry name" value="WW"/>
    <property type="match status" value="1"/>
</dbReference>
<name>A0ABN9LE26_9NEOB</name>
<evidence type="ECO:0000313" key="5">
    <source>
        <dbReference type="EMBL" id="CAJ0936746.1"/>
    </source>
</evidence>
<dbReference type="PROSITE" id="PS50020">
    <property type="entry name" value="WW_DOMAIN_2"/>
    <property type="match status" value="1"/>
</dbReference>
<keyword evidence="1" id="KW-0677">Repeat</keyword>
<proteinExistence type="predicted"/>
<dbReference type="Gene3D" id="2.20.70.10">
    <property type="match status" value="1"/>
</dbReference>
<reference evidence="5" key="1">
    <citation type="submission" date="2023-07" db="EMBL/GenBank/DDBJ databases">
        <authorList>
            <person name="Stuckert A."/>
        </authorList>
    </citation>
    <scope>NUCLEOTIDE SEQUENCE</scope>
</reference>